<dbReference type="PANTHER" id="PTHR35568:SF1">
    <property type="entry name" value="TRANSCRIPTIONAL REGULATOR DAUR"/>
    <property type="match status" value="1"/>
</dbReference>
<organism evidence="3 4">
    <name type="scientific">Eisenbergiella tayi</name>
    <dbReference type="NCBI Taxonomy" id="1432052"/>
    <lineage>
        <taxon>Bacteria</taxon>
        <taxon>Bacillati</taxon>
        <taxon>Bacillota</taxon>
        <taxon>Clostridia</taxon>
        <taxon>Lachnospirales</taxon>
        <taxon>Lachnospiraceae</taxon>
        <taxon>Eisenbergiella</taxon>
    </lineage>
</organism>
<dbReference type="EMBL" id="MCGI01000004">
    <property type="protein sequence ID" value="ODM10153.1"/>
    <property type="molecule type" value="Genomic_DNA"/>
</dbReference>
<dbReference type="InterPro" id="IPR013559">
    <property type="entry name" value="YheO"/>
</dbReference>
<dbReference type="PANTHER" id="PTHR35568">
    <property type="entry name" value="TRANSCRIPTIONAL REGULATOR DAUR"/>
    <property type="match status" value="1"/>
</dbReference>
<sequence>MDIPYIELTATDRQILNSYALMLDGLGAYLGEGYELVLHSLESLDHSVIKIINGHYTGRKEGSPITDLALKMLGELERDPARTVSPYFNKNKSGALLRSCTIPITGEHGRIIGLLCMNFHMESPLSTLLQNFIPPQENISASQPPAENFSDNIDDLILSALTETREAVYSDSAISSANKNKEIVLQLYQRGIFNLKDAVIKVAEQLNISKNTVYMHIRNFKNQL</sequence>
<evidence type="ECO:0000259" key="1">
    <source>
        <dbReference type="Pfam" id="PF08348"/>
    </source>
</evidence>
<dbReference type="Pfam" id="PF08348">
    <property type="entry name" value="PAS_6"/>
    <property type="match status" value="1"/>
</dbReference>
<dbReference type="GeneID" id="93303546"/>
<feature type="domain" description="Transcriptional regulator DauR-like HTH" evidence="2">
    <location>
        <begin position="162"/>
        <end position="218"/>
    </location>
</feature>
<feature type="domain" description="YheO-like" evidence="1">
    <location>
        <begin position="16"/>
        <end position="124"/>
    </location>
</feature>
<name>A0A1E3AN72_9FIRM</name>
<comment type="caution">
    <text evidence="3">The sequence shown here is derived from an EMBL/GenBank/DDBJ whole genome shotgun (WGS) entry which is preliminary data.</text>
</comment>
<protein>
    <submittedName>
        <fullName evidence="3">YheO-like PAS domain protein</fullName>
    </submittedName>
</protein>
<dbReference type="PATRIC" id="fig|1432052.3.peg.5016"/>
<evidence type="ECO:0000313" key="4">
    <source>
        <dbReference type="Proteomes" id="UP000095003"/>
    </source>
</evidence>
<gene>
    <name evidence="3" type="ORF">BEH84_04522</name>
</gene>
<dbReference type="InterPro" id="IPR039446">
    <property type="entry name" value="DauR-like"/>
</dbReference>
<dbReference type="AlphaFoldDB" id="A0A1E3AN72"/>
<evidence type="ECO:0000259" key="2">
    <source>
        <dbReference type="Pfam" id="PF13309"/>
    </source>
</evidence>
<evidence type="ECO:0000313" key="3">
    <source>
        <dbReference type="EMBL" id="ODM10153.1"/>
    </source>
</evidence>
<dbReference type="RefSeq" id="WP_069158442.1">
    <property type="nucleotide sequence ID" value="NZ_DBFYTC010000081.1"/>
</dbReference>
<accession>A0A1E3AN72</accession>
<dbReference type="Pfam" id="PF13309">
    <property type="entry name" value="HTH_22"/>
    <property type="match status" value="1"/>
</dbReference>
<proteinExistence type="predicted"/>
<reference evidence="3 4" key="1">
    <citation type="submission" date="2016-07" db="EMBL/GenBank/DDBJ databases">
        <title>Characterization of isolates of Eisenbergiella tayi derived from blood cultures, using whole genome sequencing.</title>
        <authorList>
            <person name="Burdz T."/>
            <person name="Wiebe D."/>
            <person name="Huynh C."/>
            <person name="Bernard K."/>
        </authorList>
    </citation>
    <scope>NUCLEOTIDE SEQUENCE [LARGE SCALE GENOMIC DNA]</scope>
    <source>
        <strain evidence="3 4">NML 120489</strain>
    </source>
</reference>
<dbReference type="InterPro" id="IPR039445">
    <property type="entry name" value="DauR-like_HTH"/>
</dbReference>
<dbReference type="Proteomes" id="UP000095003">
    <property type="component" value="Unassembled WGS sequence"/>
</dbReference>